<dbReference type="AlphaFoldDB" id="A0A9D4L896"/>
<evidence type="ECO:0000313" key="1">
    <source>
        <dbReference type="EMBL" id="KAH3853119.1"/>
    </source>
</evidence>
<proteinExistence type="predicted"/>
<gene>
    <name evidence="1" type="ORF">DPMN_095641</name>
</gene>
<accession>A0A9D4L896</accession>
<name>A0A9D4L896_DREPO</name>
<reference evidence="1" key="2">
    <citation type="submission" date="2020-11" db="EMBL/GenBank/DDBJ databases">
        <authorList>
            <person name="McCartney M.A."/>
            <person name="Auch B."/>
            <person name="Kono T."/>
            <person name="Mallez S."/>
            <person name="Becker A."/>
            <person name="Gohl D.M."/>
            <person name="Silverstein K.A.T."/>
            <person name="Koren S."/>
            <person name="Bechman K.B."/>
            <person name="Herman A."/>
            <person name="Abrahante J.E."/>
            <person name="Garbe J."/>
        </authorList>
    </citation>
    <scope>NUCLEOTIDE SEQUENCE</scope>
    <source>
        <strain evidence="1">Duluth1</strain>
        <tissue evidence="1">Whole animal</tissue>
    </source>
</reference>
<keyword evidence="2" id="KW-1185">Reference proteome</keyword>
<organism evidence="1 2">
    <name type="scientific">Dreissena polymorpha</name>
    <name type="common">Zebra mussel</name>
    <name type="synonym">Mytilus polymorpha</name>
    <dbReference type="NCBI Taxonomy" id="45954"/>
    <lineage>
        <taxon>Eukaryota</taxon>
        <taxon>Metazoa</taxon>
        <taxon>Spiralia</taxon>
        <taxon>Lophotrochozoa</taxon>
        <taxon>Mollusca</taxon>
        <taxon>Bivalvia</taxon>
        <taxon>Autobranchia</taxon>
        <taxon>Heteroconchia</taxon>
        <taxon>Euheterodonta</taxon>
        <taxon>Imparidentia</taxon>
        <taxon>Neoheterodontei</taxon>
        <taxon>Myida</taxon>
        <taxon>Dreissenoidea</taxon>
        <taxon>Dreissenidae</taxon>
        <taxon>Dreissena</taxon>
    </lineage>
</organism>
<evidence type="ECO:0000313" key="2">
    <source>
        <dbReference type="Proteomes" id="UP000828390"/>
    </source>
</evidence>
<comment type="caution">
    <text evidence="1">The sequence shown here is derived from an EMBL/GenBank/DDBJ whole genome shotgun (WGS) entry which is preliminary data.</text>
</comment>
<dbReference type="Proteomes" id="UP000828390">
    <property type="component" value="Unassembled WGS sequence"/>
</dbReference>
<dbReference type="EMBL" id="JAIWYP010000003">
    <property type="protein sequence ID" value="KAH3853119.1"/>
    <property type="molecule type" value="Genomic_DNA"/>
</dbReference>
<sequence>MNGVPHTCLILRNKVFINFFVNITLHFQKTLATLGIQILSSTALTHKMLHPFVSHQDVCHWANVKSKEKR</sequence>
<reference evidence="1" key="1">
    <citation type="journal article" date="2019" name="bioRxiv">
        <title>The Genome of the Zebra Mussel, Dreissena polymorpha: A Resource for Invasive Species Research.</title>
        <authorList>
            <person name="McCartney M.A."/>
            <person name="Auch B."/>
            <person name="Kono T."/>
            <person name="Mallez S."/>
            <person name="Zhang Y."/>
            <person name="Obille A."/>
            <person name="Becker A."/>
            <person name="Abrahante J.E."/>
            <person name="Garbe J."/>
            <person name="Badalamenti J.P."/>
            <person name="Herman A."/>
            <person name="Mangelson H."/>
            <person name="Liachko I."/>
            <person name="Sullivan S."/>
            <person name="Sone E.D."/>
            <person name="Koren S."/>
            <person name="Silverstein K.A.T."/>
            <person name="Beckman K.B."/>
            <person name="Gohl D.M."/>
        </authorList>
    </citation>
    <scope>NUCLEOTIDE SEQUENCE</scope>
    <source>
        <strain evidence="1">Duluth1</strain>
        <tissue evidence="1">Whole animal</tissue>
    </source>
</reference>
<protein>
    <submittedName>
        <fullName evidence="1">Uncharacterized protein</fullName>
    </submittedName>
</protein>